<dbReference type="PROSITE" id="PS00688">
    <property type="entry name" value="SIGMA54_INTERACT_3"/>
    <property type="match status" value="1"/>
</dbReference>
<comment type="caution">
    <text evidence="9">The sequence shown here is derived from an EMBL/GenBank/DDBJ whole genome shotgun (WGS) entry which is preliminary data.</text>
</comment>
<dbReference type="RefSeq" id="WP_035012992.1">
    <property type="nucleotide sequence ID" value="NZ_ARZY01000002.1"/>
</dbReference>
<dbReference type="InterPro" id="IPR025943">
    <property type="entry name" value="Sigma_54_int_dom_ATP-bd_2"/>
</dbReference>
<dbReference type="Pfam" id="PF00158">
    <property type="entry name" value="Sigma54_activat"/>
    <property type="match status" value="1"/>
</dbReference>
<evidence type="ECO:0000259" key="8">
    <source>
        <dbReference type="PROSITE" id="PS50110"/>
    </source>
</evidence>
<keyword evidence="4" id="KW-0238">DNA-binding</keyword>
<name>W7R2V8_9ALTE</name>
<gene>
    <name evidence="9" type="ORF">DS2_02288</name>
</gene>
<feature type="domain" description="Sigma-54 factor interaction" evidence="7">
    <location>
        <begin position="153"/>
        <end position="382"/>
    </location>
</feature>
<dbReference type="Pfam" id="PF25601">
    <property type="entry name" value="AAA_lid_14"/>
    <property type="match status" value="1"/>
</dbReference>
<keyword evidence="3" id="KW-0805">Transcription regulation</keyword>
<dbReference type="Gene3D" id="1.10.8.60">
    <property type="match status" value="1"/>
</dbReference>
<dbReference type="PANTHER" id="PTHR32071">
    <property type="entry name" value="TRANSCRIPTIONAL REGULATORY PROTEIN"/>
    <property type="match status" value="1"/>
</dbReference>
<dbReference type="PROSITE" id="PS50110">
    <property type="entry name" value="RESPONSE_REGULATORY"/>
    <property type="match status" value="1"/>
</dbReference>
<dbReference type="EMBL" id="ARZY01000002">
    <property type="protein sequence ID" value="EWH11975.1"/>
    <property type="molecule type" value="Genomic_DNA"/>
</dbReference>
<evidence type="ECO:0000256" key="2">
    <source>
        <dbReference type="ARBA" id="ARBA00022840"/>
    </source>
</evidence>
<dbReference type="InterPro" id="IPR009057">
    <property type="entry name" value="Homeodomain-like_sf"/>
</dbReference>
<evidence type="ECO:0000259" key="7">
    <source>
        <dbReference type="PROSITE" id="PS50045"/>
    </source>
</evidence>
<evidence type="ECO:0000256" key="3">
    <source>
        <dbReference type="ARBA" id="ARBA00023015"/>
    </source>
</evidence>
<evidence type="ECO:0000256" key="4">
    <source>
        <dbReference type="ARBA" id="ARBA00023125"/>
    </source>
</evidence>
<dbReference type="Pfam" id="PF00072">
    <property type="entry name" value="Response_reg"/>
    <property type="match status" value="1"/>
</dbReference>
<dbReference type="SUPFAM" id="SSF52172">
    <property type="entry name" value="CheY-like"/>
    <property type="match status" value="1"/>
</dbReference>
<dbReference type="PROSITE" id="PS00676">
    <property type="entry name" value="SIGMA54_INTERACT_2"/>
    <property type="match status" value="1"/>
</dbReference>
<dbReference type="InterPro" id="IPR002197">
    <property type="entry name" value="HTH_Fis"/>
</dbReference>
<keyword evidence="1" id="KW-0547">Nucleotide-binding</keyword>
<dbReference type="InterPro" id="IPR058031">
    <property type="entry name" value="AAA_lid_NorR"/>
</dbReference>
<accession>W7R2V8</accession>
<feature type="modified residue" description="4-aspartylphosphate" evidence="6">
    <location>
        <position position="56"/>
    </location>
</feature>
<dbReference type="InterPro" id="IPR003593">
    <property type="entry name" value="AAA+_ATPase"/>
</dbReference>
<dbReference type="Gene3D" id="1.10.10.60">
    <property type="entry name" value="Homeodomain-like"/>
    <property type="match status" value="1"/>
</dbReference>
<dbReference type="STRING" id="1328313.DS2_02288"/>
<protein>
    <submittedName>
        <fullName evidence="9">Fis family transcriptional regulator</fullName>
    </submittedName>
</protein>
<evidence type="ECO:0000256" key="6">
    <source>
        <dbReference type="PROSITE-ProRule" id="PRU00169"/>
    </source>
</evidence>
<dbReference type="SUPFAM" id="SSF52540">
    <property type="entry name" value="P-loop containing nucleoside triphosphate hydrolases"/>
    <property type="match status" value="1"/>
</dbReference>
<evidence type="ECO:0000256" key="5">
    <source>
        <dbReference type="ARBA" id="ARBA00023163"/>
    </source>
</evidence>
<dbReference type="GO" id="GO:0000160">
    <property type="term" value="P:phosphorelay signal transduction system"/>
    <property type="evidence" value="ECO:0007669"/>
    <property type="project" value="InterPro"/>
</dbReference>
<dbReference type="Proteomes" id="UP000019276">
    <property type="component" value="Unassembled WGS sequence"/>
</dbReference>
<dbReference type="Pfam" id="PF02954">
    <property type="entry name" value="HTH_8"/>
    <property type="match status" value="1"/>
</dbReference>
<dbReference type="eggNOG" id="COG2204">
    <property type="taxonomic scope" value="Bacteria"/>
</dbReference>
<dbReference type="FunFam" id="3.40.50.300:FF:000006">
    <property type="entry name" value="DNA-binding transcriptional regulator NtrC"/>
    <property type="match status" value="1"/>
</dbReference>
<dbReference type="OrthoDB" id="9804019at2"/>
<dbReference type="InterPro" id="IPR001789">
    <property type="entry name" value="Sig_transdc_resp-reg_receiver"/>
</dbReference>
<keyword evidence="6" id="KW-0597">Phosphoprotein</keyword>
<keyword evidence="2" id="KW-0067">ATP-binding</keyword>
<dbReference type="GO" id="GO:0005524">
    <property type="term" value="F:ATP binding"/>
    <property type="evidence" value="ECO:0007669"/>
    <property type="project" value="UniProtKB-KW"/>
</dbReference>
<dbReference type="SMART" id="SM00448">
    <property type="entry name" value="REC"/>
    <property type="match status" value="1"/>
</dbReference>
<dbReference type="SUPFAM" id="SSF46689">
    <property type="entry name" value="Homeodomain-like"/>
    <property type="match status" value="1"/>
</dbReference>
<dbReference type="InterPro" id="IPR002078">
    <property type="entry name" value="Sigma_54_int"/>
</dbReference>
<dbReference type="InterPro" id="IPR011006">
    <property type="entry name" value="CheY-like_superfamily"/>
</dbReference>
<dbReference type="GO" id="GO:0006355">
    <property type="term" value="P:regulation of DNA-templated transcription"/>
    <property type="evidence" value="ECO:0007669"/>
    <property type="project" value="InterPro"/>
</dbReference>
<dbReference type="PANTHER" id="PTHR32071:SF113">
    <property type="entry name" value="ALGINATE BIOSYNTHESIS TRANSCRIPTIONAL REGULATORY PROTEIN ALGB"/>
    <property type="match status" value="1"/>
</dbReference>
<keyword evidence="5" id="KW-0804">Transcription</keyword>
<evidence type="ECO:0000313" key="9">
    <source>
        <dbReference type="EMBL" id="EWH11975.1"/>
    </source>
</evidence>
<reference evidence="9 10" key="1">
    <citation type="journal article" date="2014" name="Genome Announc.">
        <title>Draft Genome Sequence of the Agar-Degrading Bacterium Catenovulum sp. Strain DS-2, Isolated from Intestines of Haliotis diversicolor.</title>
        <authorList>
            <person name="Shan D."/>
            <person name="Li X."/>
            <person name="Gu Z."/>
            <person name="Wei G."/>
            <person name="Gao Z."/>
            <person name="Shao Z."/>
        </authorList>
    </citation>
    <scope>NUCLEOTIDE SEQUENCE [LARGE SCALE GENOMIC DNA]</scope>
    <source>
        <strain evidence="9 10">DS-2</strain>
    </source>
</reference>
<evidence type="ECO:0000313" key="10">
    <source>
        <dbReference type="Proteomes" id="UP000019276"/>
    </source>
</evidence>
<dbReference type="Gene3D" id="3.40.50.2300">
    <property type="match status" value="1"/>
</dbReference>
<evidence type="ECO:0000256" key="1">
    <source>
        <dbReference type="ARBA" id="ARBA00022741"/>
    </source>
</evidence>
<dbReference type="PROSITE" id="PS50045">
    <property type="entry name" value="SIGMA54_INTERACT_4"/>
    <property type="match status" value="1"/>
</dbReference>
<dbReference type="CDD" id="cd00156">
    <property type="entry name" value="REC"/>
    <property type="match status" value="1"/>
</dbReference>
<organism evidence="9 10">
    <name type="scientific">Catenovulum agarivorans DS-2</name>
    <dbReference type="NCBI Taxonomy" id="1328313"/>
    <lineage>
        <taxon>Bacteria</taxon>
        <taxon>Pseudomonadati</taxon>
        <taxon>Pseudomonadota</taxon>
        <taxon>Gammaproteobacteria</taxon>
        <taxon>Alteromonadales</taxon>
        <taxon>Alteromonadaceae</taxon>
        <taxon>Catenovulum</taxon>
    </lineage>
</organism>
<sequence length="470" mass="52682">MANKKLNILVADDQTDILRSAEILFKSEGFNVVCCTKPTQVLAQIADHDFDLLLVDLNYQSDTTSGKEGLTLIKNIRQQNAHVPIIVMTAWASVDIAVNAMKLGANDFITKPWDVERLLSIIATQVELAQTKLKQQKLESENRILRSEHNSELVCQSAAMQQIIETFKRIAHSDTNVLITGENGTGKTQLAHMCHQLSSRHNQPFISINMGALAESVFESEMFGHQKGAFTGADNQRIGRFELADGGTLFLDEIANINEKQQAALLRLLETGEFERVGSSKTLKADVRVICATNANLQQKVDEGTFRQDLFYRINTVPIVVPPLIARREDIVKLAEHFIQKYSNKYQRKDISLTQSSKQALLMYSWPGNVRELQHCIERAILLSSEKQIQPENLGLTADTYSALTTATTSPQTNTNIVNYEGKTLAEIEYQMLDQALIKYVRKPDEAAKSLGISRSAFYRKLAKYGFDLT</sequence>
<dbReference type="InterPro" id="IPR025944">
    <property type="entry name" value="Sigma_54_int_dom_CS"/>
</dbReference>
<feature type="domain" description="Response regulatory" evidence="8">
    <location>
        <begin position="7"/>
        <end position="126"/>
    </location>
</feature>
<dbReference type="InterPro" id="IPR027417">
    <property type="entry name" value="P-loop_NTPase"/>
</dbReference>
<dbReference type="SMART" id="SM00382">
    <property type="entry name" value="AAA"/>
    <property type="match status" value="1"/>
</dbReference>
<proteinExistence type="predicted"/>
<dbReference type="GO" id="GO:0043565">
    <property type="term" value="F:sequence-specific DNA binding"/>
    <property type="evidence" value="ECO:0007669"/>
    <property type="project" value="InterPro"/>
</dbReference>
<dbReference type="CDD" id="cd00009">
    <property type="entry name" value="AAA"/>
    <property type="match status" value="1"/>
</dbReference>
<dbReference type="AlphaFoldDB" id="W7R2V8"/>
<keyword evidence="10" id="KW-1185">Reference proteome</keyword>
<dbReference type="Gene3D" id="3.40.50.300">
    <property type="entry name" value="P-loop containing nucleotide triphosphate hydrolases"/>
    <property type="match status" value="1"/>
</dbReference>